<evidence type="ECO:0000259" key="3">
    <source>
        <dbReference type="Pfam" id="PF07715"/>
    </source>
</evidence>
<dbReference type="Pfam" id="PF13715">
    <property type="entry name" value="CarbopepD_reg_2"/>
    <property type="match status" value="1"/>
</dbReference>
<sequence>MRKEALLCLSLMLTQSYAFGSSEVDNTLKQAEVHALAQKGYIVKGIVKDQLGEPLGGVSIVVKGTTVGTTTDLDGNFTLNVPANNVTLAFSFIGFKSQEVALKGQTDLNIVLSEDTEMLDEVVVVGYGSMKRSDVATAISSVKPEDMNLAGANSRDVRQLLDGKVAGLSITRTNGSNPNNGVAVQMRGVVSVNGDIAPLVVIDGIPGGNLDLLRSEDIESIDVLKDGSAAAIYGSRANAGVILITTKRGSKGKTSVDYSTYLTHYWGVERPDFMNATDWRNAMSKFNNPSYMTDRGSDTDWFDTLLKKGNVSHSHNLSISGGGESTLYRASLYYSDLEGIGKATDREQYGGRMSLETRALNNMLTFQTNLSLNYGNMNLLGGDGEWESALRSNPTNPIYNEDGTYYEDYAKDENKVARLNQQQYDKQQTTSSFDGKLIFEPIKDLKGSIFVSYTRDDQKERRFYDVDSRISYNDYNSGGYAWKKSYMKTTQTFEPTIEYTKTFLDNHKINAIAGYSYQYQVYEQFEAHNNGFLNNSVEDNNLGSGSGLNGDASIKAGMGSKKEDETLIAFFGRINYVFKDRYVAQFSIRREGSSKFGPNNKWGNFPSASVAWNVSNEDFMQEQTVLSNLKLRVGYGVTGNSGIDPYQSMVTLGIGDPYLNPSGQWLQTWGPSRNPNPNLKWEMKKEWNFGVDFGVLTNRITGSLDVYKRKADNLLMTSVKVPSPANIHSSSTLNIGSITSSGLELTLNAIPIVRKDFQWKSTVALSKVFSNKLEEFSYSSADFLEFGGIGGYGSLGNAVRLYKGSNIGDFYGKRFAGFDESGEWLFYNKEGEKVSADQIYDDDKTVIGNGQPKWYLSWTNNFQYKNFDLSFMFKGRFGYDVLNRMNMFYNNLTTLQSGYNVLNSAIDEGVNATYQYSDYYLEKGNYIRLDNITLGYNFRNKNEKWPSFRVYVSATDLFTITGYKGLNPEMDDTGMAPSMESCGRTPVTRSVSVGLNVNF</sequence>
<dbReference type="RefSeq" id="WP_129944011.1">
    <property type="nucleotide sequence ID" value="NZ_RCYQ01000018.1"/>
</dbReference>
<keyword evidence="1" id="KW-0998">Cell outer membrane</keyword>
<dbReference type="SUPFAM" id="SSF56935">
    <property type="entry name" value="Porins"/>
    <property type="match status" value="1"/>
</dbReference>
<keyword evidence="1" id="KW-0813">Transport</keyword>
<keyword evidence="2" id="KW-0732">Signal</keyword>
<dbReference type="FunFam" id="2.60.40.1120:FF:000003">
    <property type="entry name" value="Outer membrane protein Omp121"/>
    <property type="match status" value="1"/>
</dbReference>
<keyword evidence="1" id="KW-0472">Membrane</keyword>
<dbReference type="GO" id="GO:0009279">
    <property type="term" value="C:cell outer membrane"/>
    <property type="evidence" value="ECO:0007669"/>
    <property type="project" value="UniProtKB-SubCell"/>
</dbReference>
<dbReference type="InterPro" id="IPR008969">
    <property type="entry name" value="CarboxyPept-like_regulatory"/>
</dbReference>
<dbReference type="PROSITE" id="PS52016">
    <property type="entry name" value="TONB_DEPENDENT_REC_3"/>
    <property type="match status" value="1"/>
</dbReference>
<comment type="similarity">
    <text evidence="1">Belongs to the TonB-dependent receptor family.</text>
</comment>
<organism evidence="4 5">
    <name type="scientific">Parabacteroides merdae</name>
    <dbReference type="NCBI Taxonomy" id="46503"/>
    <lineage>
        <taxon>Bacteria</taxon>
        <taxon>Pseudomonadati</taxon>
        <taxon>Bacteroidota</taxon>
        <taxon>Bacteroidia</taxon>
        <taxon>Bacteroidales</taxon>
        <taxon>Tannerellaceae</taxon>
        <taxon>Parabacteroides</taxon>
    </lineage>
</organism>
<feature type="domain" description="TonB-dependent receptor plug" evidence="3">
    <location>
        <begin position="132"/>
        <end position="241"/>
    </location>
</feature>
<dbReference type="Gene3D" id="2.60.40.1120">
    <property type="entry name" value="Carboxypeptidase-like, regulatory domain"/>
    <property type="match status" value="1"/>
</dbReference>
<feature type="signal peptide" evidence="2">
    <location>
        <begin position="1"/>
        <end position="20"/>
    </location>
</feature>
<evidence type="ECO:0000256" key="1">
    <source>
        <dbReference type="PROSITE-ProRule" id="PRU01360"/>
    </source>
</evidence>
<dbReference type="NCBIfam" id="TIGR04056">
    <property type="entry name" value="OMP_RagA_SusC"/>
    <property type="match status" value="1"/>
</dbReference>
<gene>
    <name evidence="4" type="ORF">GMD66_17380</name>
</gene>
<dbReference type="Gene3D" id="2.170.130.10">
    <property type="entry name" value="TonB-dependent receptor, plug domain"/>
    <property type="match status" value="1"/>
</dbReference>
<dbReference type="Proteomes" id="UP000437446">
    <property type="component" value="Unassembled WGS sequence"/>
</dbReference>
<dbReference type="AlphaFoldDB" id="A0A7K1HIK1"/>
<dbReference type="SUPFAM" id="SSF49464">
    <property type="entry name" value="Carboxypeptidase regulatory domain-like"/>
    <property type="match status" value="1"/>
</dbReference>
<feature type="chain" id="PRO_5029874370" evidence="2">
    <location>
        <begin position="21"/>
        <end position="999"/>
    </location>
</feature>
<dbReference type="InterPro" id="IPR023997">
    <property type="entry name" value="TonB-dep_OMP_SusC/RagA_CS"/>
</dbReference>
<reference evidence="4 5" key="1">
    <citation type="journal article" date="2019" name="Nat. Med.">
        <title>A library of human gut bacterial isolates paired with longitudinal multiomics data enables mechanistic microbiome research.</title>
        <authorList>
            <person name="Poyet M."/>
            <person name="Groussin M."/>
            <person name="Gibbons S.M."/>
            <person name="Avila-Pacheco J."/>
            <person name="Jiang X."/>
            <person name="Kearney S.M."/>
            <person name="Perrotta A.R."/>
            <person name="Berdy B."/>
            <person name="Zhao S."/>
            <person name="Lieberman T.D."/>
            <person name="Swanson P.K."/>
            <person name="Smith M."/>
            <person name="Roesemann S."/>
            <person name="Alexander J.E."/>
            <person name="Rich S.A."/>
            <person name="Livny J."/>
            <person name="Vlamakis H."/>
            <person name="Clish C."/>
            <person name="Bullock K."/>
            <person name="Deik A."/>
            <person name="Scott J."/>
            <person name="Pierce K.A."/>
            <person name="Xavier R.J."/>
            <person name="Alm E.J."/>
        </authorList>
    </citation>
    <scope>NUCLEOTIDE SEQUENCE [LARGE SCALE GENOMIC DNA]</scope>
    <source>
        <strain evidence="4 5">BIOML-A25</strain>
    </source>
</reference>
<evidence type="ECO:0000256" key="2">
    <source>
        <dbReference type="SAM" id="SignalP"/>
    </source>
</evidence>
<comment type="subcellular location">
    <subcellularLocation>
        <location evidence="1">Cell outer membrane</location>
        <topology evidence="1">Multi-pass membrane protein</topology>
    </subcellularLocation>
</comment>
<dbReference type="InterPro" id="IPR023996">
    <property type="entry name" value="TonB-dep_OMP_SusC/RagA"/>
</dbReference>
<dbReference type="InterPro" id="IPR037066">
    <property type="entry name" value="Plug_dom_sf"/>
</dbReference>
<proteinExistence type="inferred from homology"/>
<dbReference type="InterPro" id="IPR039426">
    <property type="entry name" value="TonB-dep_rcpt-like"/>
</dbReference>
<keyword evidence="1" id="KW-0812">Transmembrane</keyword>
<dbReference type="Pfam" id="PF07715">
    <property type="entry name" value="Plug"/>
    <property type="match status" value="1"/>
</dbReference>
<accession>A0A7K1HIK1</accession>
<evidence type="ECO:0000313" key="5">
    <source>
        <dbReference type="Proteomes" id="UP000437446"/>
    </source>
</evidence>
<name>A0A7K1HIK1_9BACT</name>
<dbReference type="InterPro" id="IPR012910">
    <property type="entry name" value="Plug_dom"/>
</dbReference>
<protein>
    <submittedName>
        <fullName evidence="4">SusC/RagA family TonB-linked outer membrane protein</fullName>
    </submittedName>
</protein>
<dbReference type="NCBIfam" id="TIGR04057">
    <property type="entry name" value="SusC_RagA_signa"/>
    <property type="match status" value="1"/>
</dbReference>
<dbReference type="EMBL" id="WNCR01000013">
    <property type="protein sequence ID" value="MTU30946.1"/>
    <property type="molecule type" value="Genomic_DNA"/>
</dbReference>
<keyword evidence="1" id="KW-1134">Transmembrane beta strand</keyword>
<evidence type="ECO:0000313" key="4">
    <source>
        <dbReference type="EMBL" id="MTU30946.1"/>
    </source>
</evidence>
<comment type="caution">
    <text evidence="4">The sequence shown here is derived from an EMBL/GenBank/DDBJ whole genome shotgun (WGS) entry which is preliminary data.</text>
</comment>